<feature type="chain" id="PRO_5040193949" description="C-type lectin domain-containing protein" evidence="1">
    <location>
        <begin position="18"/>
        <end position="191"/>
    </location>
</feature>
<dbReference type="EMBL" id="JAMKOV010000002">
    <property type="protein sequence ID" value="KAI8043094.1"/>
    <property type="molecule type" value="Genomic_DNA"/>
</dbReference>
<feature type="domain" description="C-type lectin" evidence="2">
    <location>
        <begin position="34"/>
        <end position="148"/>
    </location>
</feature>
<dbReference type="PROSITE" id="PS50041">
    <property type="entry name" value="C_TYPE_LECTIN_2"/>
    <property type="match status" value="1"/>
</dbReference>
<evidence type="ECO:0000313" key="3">
    <source>
        <dbReference type="EMBL" id="KAI8043094.1"/>
    </source>
</evidence>
<evidence type="ECO:0000313" key="4">
    <source>
        <dbReference type="Proteomes" id="UP001059596"/>
    </source>
</evidence>
<dbReference type="SUPFAM" id="SSF56436">
    <property type="entry name" value="C-type lectin-like"/>
    <property type="match status" value="1"/>
</dbReference>
<gene>
    <name evidence="3" type="ORF">M5D96_004420</name>
</gene>
<dbReference type="Pfam" id="PF00059">
    <property type="entry name" value="Lectin_C"/>
    <property type="match status" value="1"/>
</dbReference>
<organism evidence="3 4">
    <name type="scientific">Drosophila gunungcola</name>
    <name type="common">fruit fly</name>
    <dbReference type="NCBI Taxonomy" id="103775"/>
    <lineage>
        <taxon>Eukaryota</taxon>
        <taxon>Metazoa</taxon>
        <taxon>Ecdysozoa</taxon>
        <taxon>Arthropoda</taxon>
        <taxon>Hexapoda</taxon>
        <taxon>Insecta</taxon>
        <taxon>Pterygota</taxon>
        <taxon>Neoptera</taxon>
        <taxon>Endopterygota</taxon>
        <taxon>Diptera</taxon>
        <taxon>Brachycera</taxon>
        <taxon>Muscomorpha</taxon>
        <taxon>Ephydroidea</taxon>
        <taxon>Drosophilidae</taxon>
        <taxon>Drosophila</taxon>
        <taxon>Sophophora</taxon>
    </lineage>
</organism>
<evidence type="ECO:0000256" key="1">
    <source>
        <dbReference type="SAM" id="SignalP"/>
    </source>
</evidence>
<feature type="signal peptide" evidence="1">
    <location>
        <begin position="1"/>
        <end position="17"/>
    </location>
</feature>
<dbReference type="Gene3D" id="3.10.100.10">
    <property type="entry name" value="Mannose-Binding Protein A, subunit A"/>
    <property type="match status" value="1"/>
</dbReference>
<accession>A0A9P9YUT1</accession>
<dbReference type="InterPro" id="IPR016186">
    <property type="entry name" value="C-type_lectin-like/link_sf"/>
</dbReference>
<dbReference type="InterPro" id="IPR001304">
    <property type="entry name" value="C-type_lectin-like"/>
</dbReference>
<dbReference type="Proteomes" id="UP001059596">
    <property type="component" value="Unassembled WGS sequence"/>
</dbReference>
<reference evidence="3" key="1">
    <citation type="journal article" date="2023" name="Genome Biol. Evol.">
        <title>Long-read-based Genome Assembly of Drosophila gunungcola Reveals Fewer Chemosensory Genes in Flower-breeding Species.</title>
        <authorList>
            <person name="Negi A."/>
            <person name="Liao B.Y."/>
            <person name="Yeh S.D."/>
        </authorList>
    </citation>
    <scope>NUCLEOTIDE SEQUENCE</scope>
    <source>
        <strain evidence="3">Sukarami</strain>
    </source>
</reference>
<keyword evidence="1" id="KW-0732">Signal</keyword>
<proteinExistence type="predicted"/>
<evidence type="ECO:0000259" key="2">
    <source>
        <dbReference type="PROSITE" id="PS50041"/>
    </source>
</evidence>
<name>A0A9P9YUT1_9MUSC</name>
<protein>
    <recommendedName>
        <fullName evidence="2">C-type lectin domain-containing protein</fullName>
    </recommendedName>
</protein>
<sequence length="191" mass="22100">MRCLIVLILFGINGLTAFTINQHQTEASLGNVVVGEKIYHFQNNEQLRYSDALLKCGSIDARLLRLQNEEEWIALKQHLDSQKSYFLDMTDFKGKYISPYNSDIVAFLKWESNTPSEMNLLEKCVELQSGNHFMNIVNCSDKKNYICETEFPIAMDQSASEQDWIKEKKKSKIIWFGTPILLGNIKNNVFY</sequence>
<keyword evidence="4" id="KW-1185">Reference proteome</keyword>
<comment type="caution">
    <text evidence="3">The sequence shown here is derived from an EMBL/GenBank/DDBJ whole genome shotgun (WGS) entry which is preliminary data.</text>
</comment>
<dbReference type="SMART" id="SM00034">
    <property type="entry name" value="CLECT"/>
    <property type="match status" value="1"/>
</dbReference>
<dbReference type="InterPro" id="IPR016187">
    <property type="entry name" value="CTDL_fold"/>
</dbReference>
<dbReference type="AlphaFoldDB" id="A0A9P9YUT1"/>
<dbReference type="CDD" id="cd00037">
    <property type="entry name" value="CLECT"/>
    <property type="match status" value="1"/>
</dbReference>